<organism evidence="2 3">
    <name type="scientific">Reinekea thalattae</name>
    <dbReference type="NCBI Taxonomy" id="2593301"/>
    <lineage>
        <taxon>Bacteria</taxon>
        <taxon>Pseudomonadati</taxon>
        <taxon>Pseudomonadota</taxon>
        <taxon>Gammaproteobacteria</taxon>
        <taxon>Oceanospirillales</taxon>
        <taxon>Saccharospirillaceae</taxon>
        <taxon>Reinekea</taxon>
    </lineage>
</organism>
<dbReference type="RefSeq" id="WP_147713253.1">
    <property type="nucleotide sequence ID" value="NZ_VKAD01000001.1"/>
</dbReference>
<protein>
    <submittedName>
        <fullName evidence="2">Biotin--protein ligase</fullName>
    </submittedName>
</protein>
<dbReference type="GO" id="GO:0016874">
    <property type="term" value="F:ligase activity"/>
    <property type="evidence" value="ECO:0007669"/>
    <property type="project" value="UniProtKB-KW"/>
</dbReference>
<name>A0A5C8Z914_9GAMM</name>
<sequence>MNIQIYSDNVSANHILYYALARLCGKKNVCFVNAHEILNGSLTANVDLLVMPGGASRYKTDKLNGAANRLIKSYVERGGRYLGICGGAYMACKTTKWAQGLPHEIITENELGFFPGAAIGPVEPFGRGDNYNQTDAHLVTLEYQGKPIDSLYLGGCIFLPDAPTCSDKISHEASDDRVSDDKKNNDKIRGYEILASFADLPEKPAAIVAGQYGQGLWLLCSTHPEYDNQAIELVDFDVIGNQYQHFSQLPDDTDLSLQLLKKLLTKLNLPCC</sequence>
<dbReference type="OrthoDB" id="20888at2"/>
<dbReference type="EMBL" id="VKAD01000001">
    <property type="protein sequence ID" value="TXR53854.1"/>
    <property type="molecule type" value="Genomic_DNA"/>
</dbReference>
<evidence type="ECO:0000259" key="1">
    <source>
        <dbReference type="Pfam" id="PF09825"/>
    </source>
</evidence>
<gene>
    <name evidence="2" type="ORF">FME95_04670</name>
</gene>
<reference evidence="2 3" key="1">
    <citation type="submission" date="2019-07" db="EMBL/GenBank/DDBJ databases">
        <title>Reinekea sp. strain SSH23 genome sequencing and assembly.</title>
        <authorList>
            <person name="Kim I."/>
        </authorList>
    </citation>
    <scope>NUCLEOTIDE SEQUENCE [LARGE SCALE GENOMIC DNA]</scope>
    <source>
        <strain evidence="2 3">SSH23</strain>
    </source>
</reference>
<dbReference type="InterPro" id="IPR015834">
    <property type="entry name" value="UCP016642"/>
</dbReference>
<dbReference type="Gene3D" id="3.40.50.880">
    <property type="match status" value="1"/>
</dbReference>
<keyword evidence="3" id="KW-1185">Reference proteome</keyword>
<accession>A0A5C8Z914</accession>
<dbReference type="InterPro" id="IPR029062">
    <property type="entry name" value="Class_I_gatase-like"/>
</dbReference>
<dbReference type="SUPFAM" id="SSF52317">
    <property type="entry name" value="Class I glutamine amidotransferase-like"/>
    <property type="match status" value="1"/>
</dbReference>
<proteinExistence type="predicted"/>
<dbReference type="InterPro" id="IPR019197">
    <property type="entry name" value="Biotin-prot_ligase_N"/>
</dbReference>
<dbReference type="CDD" id="cd03144">
    <property type="entry name" value="GATase1_ScBLP_like"/>
    <property type="match status" value="1"/>
</dbReference>
<feature type="domain" description="Biotin-protein ligase N-terminal" evidence="1">
    <location>
        <begin position="1"/>
        <end position="271"/>
    </location>
</feature>
<keyword evidence="2" id="KW-0436">Ligase</keyword>
<dbReference type="Proteomes" id="UP000321764">
    <property type="component" value="Unassembled WGS sequence"/>
</dbReference>
<evidence type="ECO:0000313" key="3">
    <source>
        <dbReference type="Proteomes" id="UP000321764"/>
    </source>
</evidence>
<dbReference type="Pfam" id="PF09825">
    <property type="entry name" value="BPL_N"/>
    <property type="match status" value="1"/>
</dbReference>
<comment type="caution">
    <text evidence="2">The sequence shown here is derived from an EMBL/GenBank/DDBJ whole genome shotgun (WGS) entry which is preliminary data.</text>
</comment>
<dbReference type="AlphaFoldDB" id="A0A5C8Z914"/>
<evidence type="ECO:0000313" key="2">
    <source>
        <dbReference type="EMBL" id="TXR53854.1"/>
    </source>
</evidence>
<dbReference type="PIRSF" id="PIRSF016642">
    <property type="entry name" value="UCP016642"/>
    <property type="match status" value="1"/>
</dbReference>